<proteinExistence type="predicted"/>
<sequence>MVVVEAAMKAVVKAVVEAVVEVIVAIANDSKAVIICILTILFHLEETYNALDDDEELKQCIRKLKRRFGIRSVIIDSNEAMRCE</sequence>
<gene>
    <name evidence="1" type="ORF">RCL2_001397600</name>
</gene>
<comment type="caution">
    <text evidence="1">The sequence shown here is derived from an EMBL/GenBank/DDBJ whole genome shotgun (WGS) entry which is preliminary data.</text>
</comment>
<accession>A0A8H3QPQ8</accession>
<protein>
    <submittedName>
        <fullName evidence="1">Uncharacterized protein</fullName>
    </submittedName>
</protein>
<dbReference type="AlphaFoldDB" id="A0A8H3QPQ8"/>
<name>A0A8H3QPQ8_9GLOM</name>
<dbReference type="EMBL" id="BLAL01000162">
    <property type="protein sequence ID" value="GES86947.1"/>
    <property type="molecule type" value="Genomic_DNA"/>
</dbReference>
<dbReference type="Proteomes" id="UP000615446">
    <property type="component" value="Unassembled WGS sequence"/>
</dbReference>
<reference evidence="1" key="1">
    <citation type="submission" date="2019-10" db="EMBL/GenBank/DDBJ databases">
        <title>Conservation and host-specific expression of non-tandemly repeated heterogenous ribosome RNA gene in arbuscular mycorrhizal fungi.</title>
        <authorList>
            <person name="Maeda T."/>
            <person name="Kobayashi Y."/>
            <person name="Nakagawa T."/>
            <person name="Ezawa T."/>
            <person name="Yamaguchi K."/>
            <person name="Bino T."/>
            <person name="Nishimoto Y."/>
            <person name="Shigenobu S."/>
            <person name="Kawaguchi M."/>
        </authorList>
    </citation>
    <scope>NUCLEOTIDE SEQUENCE</scope>
    <source>
        <strain evidence="1">HR1</strain>
    </source>
</reference>
<dbReference type="OrthoDB" id="2432732at2759"/>
<organism evidence="1 2">
    <name type="scientific">Rhizophagus clarus</name>
    <dbReference type="NCBI Taxonomy" id="94130"/>
    <lineage>
        <taxon>Eukaryota</taxon>
        <taxon>Fungi</taxon>
        <taxon>Fungi incertae sedis</taxon>
        <taxon>Mucoromycota</taxon>
        <taxon>Glomeromycotina</taxon>
        <taxon>Glomeromycetes</taxon>
        <taxon>Glomerales</taxon>
        <taxon>Glomeraceae</taxon>
        <taxon>Rhizophagus</taxon>
    </lineage>
</organism>
<evidence type="ECO:0000313" key="2">
    <source>
        <dbReference type="Proteomes" id="UP000615446"/>
    </source>
</evidence>
<evidence type="ECO:0000313" key="1">
    <source>
        <dbReference type="EMBL" id="GES86947.1"/>
    </source>
</evidence>